<dbReference type="CDD" id="cd06257">
    <property type="entry name" value="DnaJ"/>
    <property type="match status" value="1"/>
</dbReference>
<dbReference type="EMBL" id="AMQM01003466">
    <property type="status" value="NOT_ANNOTATED_CDS"/>
    <property type="molecule type" value="Genomic_DNA"/>
</dbReference>
<keyword evidence="12" id="KW-1185">Reference proteome</keyword>
<evidence type="ECO:0000256" key="3">
    <source>
        <dbReference type="ARBA" id="ARBA00022824"/>
    </source>
</evidence>
<accession>T1EF26</accession>
<dbReference type="FunFam" id="1.10.287.110:FF:000070">
    <property type="entry name" value="Endoplasmic reticulum protein, putative"/>
    <property type="match status" value="1"/>
</dbReference>
<evidence type="ECO:0000256" key="5">
    <source>
        <dbReference type="ARBA" id="ARBA00023136"/>
    </source>
</evidence>
<dbReference type="EnsemblMetazoa" id="HelroT110480">
    <property type="protein sequence ID" value="HelroP110480"/>
    <property type="gene ID" value="HelroG110480"/>
</dbReference>
<dbReference type="GeneID" id="20195178"/>
<dbReference type="SMART" id="SM00028">
    <property type="entry name" value="TPR"/>
    <property type="match status" value="1"/>
</dbReference>
<reference evidence="12" key="1">
    <citation type="submission" date="2012-12" db="EMBL/GenBank/DDBJ databases">
        <authorList>
            <person name="Hellsten U."/>
            <person name="Grimwood J."/>
            <person name="Chapman J.A."/>
            <person name="Shapiro H."/>
            <person name="Aerts A."/>
            <person name="Otillar R.P."/>
            <person name="Terry A.Y."/>
            <person name="Boore J.L."/>
            <person name="Simakov O."/>
            <person name="Marletaz F."/>
            <person name="Cho S.-J."/>
            <person name="Edsinger-Gonzales E."/>
            <person name="Havlak P."/>
            <person name="Kuo D.-H."/>
            <person name="Larsson T."/>
            <person name="Lv J."/>
            <person name="Arendt D."/>
            <person name="Savage R."/>
            <person name="Osoegawa K."/>
            <person name="de Jong P."/>
            <person name="Lindberg D.R."/>
            <person name="Seaver E.C."/>
            <person name="Weisblat D.A."/>
            <person name="Putnam N.H."/>
            <person name="Grigoriev I.V."/>
            <person name="Rokhsar D.S."/>
        </authorList>
    </citation>
    <scope>NUCLEOTIDE SEQUENCE</scope>
</reference>
<keyword evidence="4 8" id="KW-1133">Transmembrane helix</keyword>
<keyword evidence="6" id="KW-0802">TPR repeat</keyword>
<feature type="transmembrane region" description="Helical" evidence="8">
    <location>
        <begin position="233"/>
        <end position="253"/>
    </location>
</feature>
<evidence type="ECO:0000256" key="1">
    <source>
        <dbReference type="ARBA" id="ARBA00004389"/>
    </source>
</evidence>
<dbReference type="SUPFAM" id="SSF48452">
    <property type="entry name" value="TPR-like"/>
    <property type="match status" value="1"/>
</dbReference>
<dbReference type="PANTHER" id="PTHR43908:SF3">
    <property type="entry name" value="AT29763P-RELATED"/>
    <property type="match status" value="1"/>
</dbReference>
<dbReference type="GO" id="GO:0005789">
    <property type="term" value="C:endoplasmic reticulum membrane"/>
    <property type="evidence" value="ECO:0000318"/>
    <property type="project" value="GO_Central"/>
</dbReference>
<dbReference type="STRING" id="6412.T1EF26"/>
<dbReference type="OrthoDB" id="442087at2759"/>
<dbReference type="FunCoup" id="T1EF26">
    <property type="interactions" value="1623"/>
</dbReference>
<dbReference type="InterPro" id="IPR001623">
    <property type="entry name" value="DnaJ_domain"/>
</dbReference>
<dbReference type="Proteomes" id="UP000015101">
    <property type="component" value="Unassembled WGS sequence"/>
</dbReference>
<dbReference type="EMBL" id="KB096183">
    <property type="protein sequence ID" value="ESO07520.1"/>
    <property type="molecule type" value="Genomic_DNA"/>
</dbReference>
<dbReference type="InterPro" id="IPR018253">
    <property type="entry name" value="DnaJ_domain_CS"/>
</dbReference>
<dbReference type="CTD" id="20195178"/>
<dbReference type="InterPro" id="IPR015399">
    <property type="entry name" value="DUF1977_DnaJ-like"/>
</dbReference>
<evidence type="ECO:0000256" key="7">
    <source>
        <dbReference type="SAM" id="MobiDB-lite"/>
    </source>
</evidence>
<sequence>MESNRDEAERCFHIALAYYKKGNNKEALKYFYKAEKLYPTQRTKDYIQKLSFQNDGDMNDRENTTAPGAHGTEGRSRQKRPSSSENNENTRHRYTEEQMDAVKSIRSCKDYYEMLGLQRDCNDDELKKAYKKLALKFHPDKNHAPGATEAFKAISNAFSVLSDPTKRKRYDQFGNEEKSEDARHAHEYEGDISAEELFNMFFGGAFNNVSTRTYRRSHYRHAHTDQNQSRSAMLVQLGPILFLLLISVLTAFLSGDPTYNLSQTQKYSEVRKTHNLHVLYYVKKDFAESFKGDINKLEKEVEEDYIDNLRSNCHREKMYKDSMMWQARAYQDRRMYEHAVNSKTPSCDSLQNIFDR</sequence>
<comment type="subcellular location">
    <subcellularLocation>
        <location evidence="1">Endoplasmic reticulum membrane</location>
        <topology evidence="1">Single-pass membrane protein</topology>
    </subcellularLocation>
</comment>
<evidence type="ECO:0000256" key="4">
    <source>
        <dbReference type="ARBA" id="ARBA00022989"/>
    </source>
</evidence>
<dbReference type="PROSITE" id="PS50005">
    <property type="entry name" value="TPR"/>
    <property type="match status" value="1"/>
</dbReference>
<dbReference type="eggNOG" id="KOG0714">
    <property type="taxonomic scope" value="Eukaryota"/>
</dbReference>
<organism evidence="11 12">
    <name type="scientific">Helobdella robusta</name>
    <name type="common">Californian leech</name>
    <dbReference type="NCBI Taxonomy" id="6412"/>
    <lineage>
        <taxon>Eukaryota</taxon>
        <taxon>Metazoa</taxon>
        <taxon>Spiralia</taxon>
        <taxon>Lophotrochozoa</taxon>
        <taxon>Annelida</taxon>
        <taxon>Clitellata</taxon>
        <taxon>Hirudinea</taxon>
        <taxon>Rhynchobdellida</taxon>
        <taxon>Glossiphoniidae</taxon>
        <taxon>Helobdella</taxon>
    </lineage>
</organism>
<keyword evidence="3" id="KW-0256">Endoplasmic reticulum</keyword>
<evidence type="ECO:0000313" key="12">
    <source>
        <dbReference type="Proteomes" id="UP000015101"/>
    </source>
</evidence>
<evidence type="ECO:0000256" key="2">
    <source>
        <dbReference type="ARBA" id="ARBA00022692"/>
    </source>
</evidence>
<reference evidence="11" key="3">
    <citation type="submission" date="2015-06" db="UniProtKB">
        <authorList>
            <consortium name="EnsemblMetazoa"/>
        </authorList>
    </citation>
    <scope>IDENTIFICATION</scope>
</reference>
<dbReference type="InterPro" id="IPR036869">
    <property type="entry name" value="J_dom_sf"/>
</dbReference>
<dbReference type="PANTHER" id="PTHR43908">
    <property type="entry name" value="AT29763P-RELATED"/>
    <property type="match status" value="1"/>
</dbReference>
<proteinExistence type="predicted"/>
<evidence type="ECO:0000256" key="6">
    <source>
        <dbReference type="PROSITE-ProRule" id="PRU00339"/>
    </source>
</evidence>
<feature type="domain" description="J" evidence="9">
    <location>
        <begin position="110"/>
        <end position="174"/>
    </location>
</feature>
<dbReference type="PRINTS" id="PR00625">
    <property type="entry name" value="JDOMAIN"/>
</dbReference>
<dbReference type="Gene3D" id="1.10.287.110">
    <property type="entry name" value="DnaJ domain"/>
    <property type="match status" value="1"/>
</dbReference>
<evidence type="ECO:0000256" key="8">
    <source>
        <dbReference type="SAM" id="Phobius"/>
    </source>
</evidence>
<keyword evidence="5 8" id="KW-0472">Membrane</keyword>
<name>T1EF26_HELRO</name>
<feature type="repeat" description="TPR" evidence="6">
    <location>
        <begin position="8"/>
        <end position="41"/>
    </location>
</feature>
<dbReference type="RefSeq" id="XP_009014131.1">
    <property type="nucleotide sequence ID" value="XM_009015883.1"/>
</dbReference>
<dbReference type="InterPro" id="IPR019734">
    <property type="entry name" value="TPR_rpt"/>
</dbReference>
<dbReference type="OMA" id="FINTDTH"/>
<dbReference type="Pfam" id="PF00226">
    <property type="entry name" value="DnaJ"/>
    <property type="match status" value="1"/>
</dbReference>
<dbReference type="AlphaFoldDB" id="T1EF26"/>
<dbReference type="InterPro" id="IPR051100">
    <property type="entry name" value="DnaJ_subfamily_B/C"/>
</dbReference>
<dbReference type="PROSITE" id="PS00636">
    <property type="entry name" value="DNAJ_1"/>
    <property type="match status" value="1"/>
</dbReference>
<evidence type="ECO:0000259" key="9">
    <source>
        <dbReference type="PROSITE" id="PS50076"/>
    </source>
</evidence>
<dbReference type="Pfam" id="PF09320">
    <property type="entry name" value="DUF1977"/>
    <property type="match status" value="1"/>
</dbReference>
<evidence type="ECO:0000313" key="11">
    <source>
        <dbReference type="EnsemblMetazoa" id="HelroP110480"/>
    </source>
</evidence>
<protein>
    <recommendedName>
        <fullName evidence="9">J domain-containing protein</fullName>
    </recommendedName>
</protein>
<reference evidence="10 12" key="2">
    <citation type="journal article" date="2013" name="Nature">
        <title>Insights into bilaterian evolution from three spiralian genomes.</title>
        <authorList>
            <person name="Simakov O."/>
            <person name="Marletaz F."/>
            <person name="Cho S.J."/>
            <person name="Edsinger-Gonzales E."/>
            <person name="Havlak P."/>
            <person name="Hellsten U."/>
            <person name="Kuo D.H."/>
            <person name="Larsson T."/>
            <person name="Lv J."/>
            <person name="Arendt D."/>
            <person name="Savage R."/>
            <person name="Osoegawa K."/>
            <person name="de Jong P."/>
            <person name="Grimwood J."/>
            <person name="Chapman J.A."/>
            <person name="Shapiro H."/>
            <person name="Aerts A."/>
            <person name="Otillar R.P."/>
            <person name="Terry A.Y."/>
            <person name="Boore J.L."/>
            <person name="Grigoriev I.V."/>
            <person name="Lindberg D.R."/>
            <person name="Seaver E.C."/>
            <person name="Weisblat D.A."/>
            <person name="Putnam N.H."/>
            <person name="Rokhsar D.S."/>
        </authorList>
    </citation>
    <scope>NUCLEOTIDE SEQUENCE</scope>
</reference>
<dbReference type="SUPFAM" id="SSF46565">
    <property type="entry name" value="Chaperone J-domain"/>
    <property type="match status" value="1"/>
</dbReference>
<keyword evidence="2 8" id="KW-0812">Transmembrane</keyword>
<dbReference type="SMART" id="SM00271">
    <property type="entry name" value="DnaJ"/>
    <property type="match status" value="1"/>
</dbReference>
<dbReference type="InterPro" id="IPR011990">
    <property type="entry name" value="TPR-like_helical_dom_sf"/>
</dbReference>
<feature type="region of interest" description="Disordered" evidence="7">
    <location>
        <begin position="52"/>
        <end position="97"/>
    </location>
</feature>
<dbReference type="PROSITE" id="PS50076">
    <property type="entry name" value="DNAJ_2"/>
    <property type="match status" value="1"/>
</dbReference>
<dbReference type="GO" id="GO:0030544">
    <property type="term" value="F:Hsp70 protein binding"/>
    <property type="evidence" value="ECO:0000318"/>
    <property type="project" value="GO_Central"/>
</dbReference>
<dbReference type="KEGG" id="hro:HELRODRAFT_110480"/>
<evidence type="ECO:0000313" key="10">
    <source>
        <dbReference type="EMBL" id="ESO07520.1"/>
    </source>
</evidence>
<dbReference type="InParanoid" id="T1EF26"/>
<dbReference type="HOGENOM" id="CLU_043579_3_0_1"/>
<dbReference type="GO" id="GO:0071218">
    <property type="term" value="P:cellular response to misfolded protein"/>
    <property type="evidence" value="ECO:0000318"/>
    <property type="project" value="GO_Central"/>
</dbReference>
<gene>
    <name evidence="11" type="primary">20195178</name>
    <name evidence="10" type="ORF">HELRODRAFT_110480</name>
</gene>